<protein>
    <submittedName>
        <fullName evidence="1">Uncharacterized protein</fullName>
    </submittedName>
</protein>
<reference evidence="1" key="2">
    <citation type="journal article" date="2015" name="Fish Shellfish Immunol.">
        <title>Early steps in the European eel (Anguilla anguilla)-Vibrio vulnificus interaction in the gills: Role of the RtxA13 toxin.</title>
        <authorList>
            <person name="Callol A."/>
            <person name="Pajuelo D."/>
            <person name="Ebbesson L."/>
            <person name="Teles M."/>
            <person name="MacKenzie S."/>
            <person name="Amaro C."/>
        </authorList>
    </citation>
    <scope>NUCLEOTIDE SEQUENCE</scope>
</reference>
<sequence length="39" mass="4332">MKIISHRMCPQSAVKCSLPLGIGQVHHNTWRVPRAANPP</sequence>
<name>A0A0E9TFZ6_ANGAN</name>
<organism evidence="1">
    <name type="scientific">Anguilla anguilla</name>
    <name type="common">European freshwater eel</name>
    <name type="synonym">Muraena anguilla</name>
    <dbReference type="NCBI Taxonomy" id="7936"/>
    <lineage>
        <taxon>Eukaryota</taxon>
        <taxon>Metazoa</taxon>
        <taxon>Chordata</taxon>
        <taxon>Craniata</taxon>
        <taxon>Vertebrata</taxon>
        <taxon>Euteleostomi</taxon>
        <taxon>Actinopterygii</taxon>
        <taxon>Neopterygii</taxon>
        <taxon>Teleostei</taxon>
        <taxon>Anguilliformes</taxon>
        <taxon>Anguillidae</taxon>
        <taxon>Anguilla</taxon>
    </lineage>
</organism>
<dbReference type="AlphaFoldDB" id="A0A0E9TFZ6"/>
<reference evidence="1" key="1">
    <citation type="submission" date="2014-11" db="EMBL/GenBank/DDBJ databases">
        <authorList>
            <person name="Amaro Gonzalez C."/>
        </authorList>
    </citation>
    <scope>NUCLEOTIDE SEQUENCE</scope>
</reference>
<proteinExistence type="predicted"/>
<dbReference type="EMBL" id="GBXM01056210">
    <property type="protein sequence ID" value="JAH52367.1"/>
    <property type="molecule type" value="Transcribed_RNA"/>
</dbReference>
<accession>A0A0E9TFZ6</accession>
<evidence type="ECO:0000313" key="1">
    <source>
        <dbReference type="EMBL" id="JAH52367.1"/>
    </source>
</evidence>